<name>A0AAV2JM45_KNICA</name>
<dbReference type="InterPro" id="IPR039352">
    <property type="entry name" value="BEAN1"/>
</dbReference>
<gene>
    <name evidence="2" type="ORF">KC01_LOCUS9874</name>
</gene>
<dbReference type="PANTHER" id="PTHR36464:SF1">
    <property type="entry name" value="PROTEIN BEAN1"/>
    <property type="match status" value="1"/>
</dbReference>
<feature type="region of interest" description="Disordered" evidence="1">
    <location>
        <begin position="1"/>
        <end position="45"/>
    </location>
</feature>
<protein>
    <submittedName>
        <fullName evidence="2">Uncharacterized protein</fullName>
    </submittedName>
</protein>
<reference evidence="2 3" key="1">
    <citation type="submission" date="2024-04" db="EMBL/GenBank/DDBJ databases">
        <authorList>
            <person name="Waldvogel A.-M."/>
            <person name="Schoenle A."/>
        </authorList>
    </citation>
    <scope>NUCLEOTIDE SEQUENCE [LARGE SCALE GENOMIC DNA]</scope>
</reference>
<dbReference type="PANTHER" id="PTHR36464">
    <property type="entry name" value="PROTEIN BEAN1"/>
    <property type="match status" value="1"/>
</dbReference>
<dbReference type="AlphaFoldDB" id="A0AAV2JM45"/>
<evidence type="ECO:0000313" key="3">
    <source>
        <dbReference type="Proteomes" id="UP001497482"/>
    </source>
</evidence>
<sequence>MGTSSSDMHLPTEDPPPYSLLDPFAGEAGQGEEPHHSSSMDLPPTATSSWFSCAPHYYSSISYPPTEEAPPYEAALLDSSRPLPLTPCELFKHQSEAREEAGGLAEAGLTR</sequence>
<keyword evidence="3" id="KW-1185">Reference proteome</keyword>
<dbReference type="EMBL" id="OZ035835">
    <property type="protein sequence ID" value="CAL1578758.1"/>
    <property type="molecule type" value="Genomic_DNA"/>
</dbReference>
<dbReference type="Proteomes" id="UP001497482">
    <property type="component" value="Chromosome 13"/>
</dbReference>
<evidence type="ECO:0000256" key="1">
    <source>
        <dbReference type="SAM" id="MobiDB-lite"/>
    </source>
</evidence>
<evidence type="ECO:0000313" key="2">
    <source>
        <dbReference type="EMBL" id="CAL1578758.1"/>
    </source>
</evidence>
<organism evidence="2 3">
    <name type="scientific">Knipowitschia caucasica</name>
    <name type="common">Caucasian dwarf goby</name>
    <name type="synonym">Pomatoschistus caucasicus</name>
    <dbReference type="NCBI Taxonomy" id="637954"/>
    <lineage>
        <taxon>Eukaryota</taxon>
        <taxon>Metazoa</taxon>
        <taxon>Chordata</taxon>
        <taxon>Craniata</taxon>
        <taxon>Vertebrata</taxon>
        <taxon>Euteleostomi</taxon>
        <taxon>Actinopterygii</taxon>
        <taxon>Neopterygii</taxon>
        <taxon>Teleostei</taxon>
        <taxon>Neoteleostei</taxon>
        <taxon>Acanthomorphata</taxon>
        <taxon>Gobiaria</taxon>
        <taxon>Gobiiformes</taxon>
        <taxon>Gobioidei</taxon>
        <taxon>Gobiidae</taxon>
        <taxon>Gobiinae</taxon>
        <taxon>Knipowitschia</taxon>
    </lineage>
</organism>
<accession>A0AAV2JM45</accession>
<proteinExistence type="predicted"/>